<keyword evidence="2" id="KW-1185">Reference proteome</keyword>
<dbReference type="Proteomes" id="UP000602260">
    <property type="component" value="Unassembled WGS sequence"/>
</dbReference>
<evidence type="ECO:0000313" key="2">
    <source>
        <dbReference type="Proteomes" id="UP000602260"/>
    </source>
</evidence>
<dbReference type="AlphaFoldDB" id="A0A8J6J5I2"/>
<evidence type="ECO:0000313" key="1">
    <source>
        <dbReference type="EMBL" id="MBC5717521.1"/>
    </source>
</evidence>
<dbReference type="InterPro" id="IPR007553">
    <property type="entry name" value="2-thiour_desulf"/>
</dbReference>
<sequence>MNILISRCLLGVPCRYDGKSVPVPDLEEALTRAGHTLIPICPEVDGGLPTPRPPAELQSDGRVVNQEGKEVTAQYQAGAELAARLAQEHGCTVAVLKAKSPSCGGRQVYDGSFSKKLIPGQGCAARRLAEMGVKLLDEINWRELG</sequence>
<gene>
    <name evidence="1" type="ORF">H8S55_09340</name>
</gene>
<protein>
    <submittedName>
        <fullName evidence="1">DUF523 domain-containing protein</fullName>
    </submittedName>
</protein>
<dbReference type="RefSeq" id="WP_186878753.1">
    <property type="nucleotide sequence ID" value="NZ_JACOPN010000006.1"/>
</dbReference>
<accession>A0A8J6J5I2</accession>
<dbReference type="PANTHER" id="PTHR30087">
    <property type="entry name" value="INNER MEMBRANE PROTEIN"/>
    <property type="match status" value="1"/>
</dbReference>
<name>A0A8J6J5I2_9FIRM</name>
<dbReference type="PANTHER" id="PTHR30087:SF1">
    <property type="entry name" value="HYPOTHETICAL CYTOSOLIC PROTEIN"/>
    <property type="match status" value="1"/>
</dbReference>
<dbReference type="Pfam" id="PF04463">
    <property type="entry name" value="2-thiour_desulf"/>
    <property type="match status" value="1"/>
</dbReference>
<comment type="caution">
    <text evidence="1">The sequence shown here is derived from an EMBL/GenBank/DDBJ whole genome shotgun (WGS) entry which is preliminary data.</text>
</comment>
<reference evidence="1" key="1">
    <citation type="submission" date="2020-08" db="EMBL/GenBank/DDBJ databases">
        <title>Genome public.</title>
        <authorList>
            <person name="Liu C."/>
            <person name="Sun Q."/>
        </authorList>
    </citation>
    <scope>NUCLEOTIDE SEQUENCE</scope>
    <source>
        <strain evidence="1">BX5</strain>
    </source>
</reference>
<proteinExistence type="predicted"/>
<organism evidence="1 2">
    <name type="scientific">Flintibacter faecis</name>
    <dbReference type="NCBI Taxonomy" id="2763047"/>
    <lineage>
        <taxon>Bacteria</taxon>
        <taxon>Bacillati</taxon>
        <taxon>Bacillota</taxon>
        <taxon>Clostridia</taxon>
        <taxon>Eubacteriales</taxon>
        <taxon>Flintibacter</taxon>
    </lineage>
</organism>
<dbReference type="EMBL" id="JACOPN010000006">
    <property type="protein sequence ID" value="MBC5717521.1"/>
    <property type="molecule type" value="Genomic_DNA"/>
</dbReference>